<sequence length="290" mass="34414">MEKKINDLRQKITNELLTSNSVDEKLLVSFLEKLYSFENINCEIILNTDIGILINKLRFVGSTQTQKIAKQIFTKWSKIIQNENKNKSKIIKPYLMPEKTDNLNQNLNQTKTVVKRISDVDFFKGKKTGNQKRDQMKILFFEELKNFFNNFQSEHKVDIFSIIDEMEEAIYESKKRESIQNYRSKCRFIMANLIKDNEKSLELRQDLFLGKLDPKKLSEFENSHFMTEKQKEDHEKLIEQGINDALTPEFNKEENSTDFLCEKCNQKRCKIWTLQTLRADEPMTVYICNF</sequence>
<evidence type="ECO:0000313" key="8">
    <source>
        <dbReference type="Proteomes" id="UP001149090"/>
    </source>
</evidence>
<dbReference type="Gene3D" id="1.20.930.10">
    <property type="entry name" value="Conserved domain common to transcription factors TFIIS, elongin A, CRSP70"/>
    <property type="match status" value="1"/>
</dbReference>
<dbReference type="SUPFAM" id="SSF47676">
    <property type="entry name" value="Conserved domain common to transcription factors TFIIS, elongin A, CRSP70"/>
    <property type="match status" value="1"/>
</dbReference>
<dbReference type="AlphaFoldDB" id="A0A9Q0LN60"/>
<dbReference type="GO" id="GO:0008270">
    <property type="term" value="F:zinc ion binding"/>
    <property type="evidence" value="ECO:0007669"/>
    <property type="project" value="UniProtKB-KW"/>
</dbReference>
<feature type="domain" description="TFIIS N-terminal" evidence="5">
    <location>
        <begin position="1"/>
        <end position="83"/>
    </location>
</feature>
<dbReference type="InterPro" id="IPR003618">
    <property type="entry name" value="TFIIS_cen_dom"/>
</dbReference>
<dbReference type="InterPro" id="IPR035441">
    <property type="entry name" value="TFIIS/LEDGF_dom_sf"/>
</dbReference>
<dbReference type="Pfam" id="PF07500">
    <property type="entry name" value="TFIIS_M"/>
    <property type="match status" value="1"/>
</dbReference>
<dbReference type="InterPro" id="IPR001222">
    <property type="entry name" value="Znf_TFIIS"/>
</dbReference>
<evidence type="ECO:0000256" key="4">
    <source>
        <dbReference type="PROSITE-ProRule" id="PRU00649"/>
    </source>
</evidence>
<keyword evidence="7" id="KW-0251">Elongation factor</keyword>
<dbReference type="InterPro" id="IPR017923">
    <property type="entry name" value="TFIIS_N"/>
</dbReference>
<dbReference type="GO" id="GO:0005634">
    <property type="term" value="C:nucleus"/>
    <property type="evidence" value="ECO:0007669"/>
    <property type="project" value="UniProtKB-SubCell"/>
</dbReference>
<comment type="subcellular location">
    <subcellularLocation>
        <location evidence="4">Nucleus</location>
    </subcellularLocation>
</comment>
<dbReference type="PROSITE" id="PS51321">
    <property type="entry name" value="TFIIS_CENTRAL"/>
    <property type="match status" value="1"/>
</dbReference>
<keyword evidence="4" id="KW-0539">Nucleus</keyword>
<gene>
    <name evidence="7" type="ORF">M0811_07165</name>
</gene>
<dbReference type="InterPro" id="IPR036575">
    <property type="entry name" value="TFIIS_cen_dom_sf"/>
</dbReference>
<evidence type="ECO:0000259" key="5">
    <source>
        <dbReference type="PROSITE" id="PS51319"/>
    </source>
</evidence>
<dbReference type="GO" id="GO:0003746">
    <property type="term" value="F:translation elongation factor activity"/>
    <property type="evidence" value="ECO:0007669"/>
    <property type="project" value="UniProtKB-KW"/>
</dbReference>
<evidence type="ECO:0000256" key="2">
    <source>
        <dbReference type="ARBA" id="ARBA00022771"/>
    </source>
</evidence>
<keyword evidence="3" id="KW-0862">Zinc</keyword>
<feature type="domain" description="TFIIS central" evidence="6">
    <location>
        <begin position="132"/>
        <end position="253"/>
    </location>
</feature>
<dbReference type="GO" id="GO:0006351">
    <property type="term" value="P:DNA-templated transcription"/>
    <property type="evidence" value="ECO:0007669"/>
    <property type="project" value="InterPro"/>
</dbReference>
<dbReference type="Pfam" id="PF08711">
    <property type="entry name" value="Med26"/>
    <property type="match status" value="1"/>
</dbReference>
<dbReference type="PROSITE" id="PS51319">
    <property type="entry name" value="TFIIS_N"/>
    <property type="match status" value="1"/>
</dbReference>
<accession>A0A9Q0LN60</accession>
<keyword evidence="1" id="KW-0479">Metal-binding</keyword>
<dbReference type="GO" id="GO:0003676">
    <property type="term" value="F:nucleic acid binding"/>
    <property type="evidence" value="ECO:0007669"/>
    <property type="project" value="InterPro"/>
</dbReference>
<dbReference type="Proteomes" id="UP001149090">
    <property type="component" value="Unassembled WGS sequence"/>
</dbReference>
<keyword evidence="7" id="KW-0648">Protein biosynthesis</keyword>
<protein>
    <submittedName>
        <fullName evidence="7">Transcription elongation factor tfiis</fullName>
    </submittedName>
</protein>
<dbReference type="SUPFAM" id="SSF57783">
    <property type="entry name" value="Zinc beta-ribbon"/>
    <property type="match status" value="1"/>
</dbReference>
<dbReference type="SUPFAM" id="SSF46942">
    <property type="entry name" value="Elongation factor TFIIS domain 2"/>
    <property type="match status" value="1"/>
</dbReference>
<reference evidence="7" key="1">
    <citation type="submission" date="2022-10" db="EMBL/GenBank/DDBJ databases">
        <title>Novel sulphate-reducing endosymbionts in the free-living metamonad Anaeramoeba.</title>
        <authorList>
            <person name="Jerlstrom-Hultqvist J."/>
            <person name="Cepicka I."/>
            <person name="Gallot-Lavallee L."/>
            <person name="Salas-Leiva D."/>
            <person name="Curtis B.A."/>
            <person name="Zahonova K."/>
            <person name="Pipaliya S."/>
            <person name="Dacks J."/>
            <person name="Roger A.J."/>
        </authorList>
    </citation>
    <scope>NUCLEOTIDE SEQUENCE</scope>
    <source>
        <strain evidence="7">BMAN</strain>
    </source>
</reference>
<evidence type="ECO:0000256" key="1">
    <source>
        <dbReference type="ARBA" id="ARBA00022723"/>
    </source>
</evidence>
<evidence type="ECO:0000256" key="3">
    <source>
        <dbReference type="ARBA" id="ARBA00022833"/>
    </source>
</evidence>
<evidence type="ECO:0000259" key="6">
    <source>
        <dbReference type="PROSITE" id="PS51321"/>
    </source>
</evidence>
<dbReference type="Gene3D" id="2.20.25.10">
    <property type="match status" value="1"/>
</dbReference>
<dbReference type="EMBL" id="JAPDFW010000064">
    <property type="protein sequence ID" value="KAJ5075595.1"/>
    <property type="molecule type" value="Genomic_DNA"/>
</dbReference>
<dbReference type="Gene3D" id="1.10.472.30">
    <property type="entry name" value="Transcription elongation factor S-II, central domain"/>
    <property type="match status" value="1"/>
</dbReference>
<organism evidence="7 8">
    <name type="scientific">Anaeramoeba ignava</name>
    <name type="common">Anaerobic marine amoeba</name>
    <dbReference type="NCBI Taxonomy" id="1746090"/>
    <lineage>
        <taxon>Eukaryota</taxon>
        <taxon>Metamonada</taxon>
        <taxon>Anaeramoebidae</taxon>
        <taxon>Anaeramoeba</taxon>
    </lineage>
</organism>
<name>A0A9Q0LN60_ANAIG</name>
<proteinExistence type="predicted"/>
<dbReference type="Pfam" id="PF01096">
    <property type="entry name" value="Zn_ribbon_TFIIS"/>
    <property type="match status" value="1"/>
</dbReference>
<keyword evidence="8" id="KW-1185">Reference proteome</keyword>
<comment type="caution">
    <text evidence="7">The sequence shown here is derived from an EMBL/GenBank/DDBJ whole genome shotgun (WGS) entry which is preliminary data.</text>
</comment>
<evidence type="ECO:0000313" key="7">
    <source>
        <dbReference type="EMBL" id="KAJ5075595.1"/>
    </source>
</evidence>
<keyword evidence="2" id="KW-0863">Zinc-finger</keyword>